<dbReference type="InterPro" id="IPR011079">
    <property type="entry name" value="Ala_racemase_C"/>
</dbReference>
<dbReference type="Gene3D" id="2.40.37.10">
    <property type="entry name" value="Lyase, Ornithine Decarboxylase, Chain A, domain 1"/>
    <property type="match status" value="1"/>
</dbReference>
<accession>A0ABX0W3H7</accession>
<dbReference type="EC" id="5.1.1.1" evidence="4"/>
<feature type="domain" description="Alanine racemase C-terminal" evidence="7">
    <location>
        <begin position="240"/>
        <end position="366"/>
    </location>
</feature>
<comment type="cofactor">
    <cofactor evidence="2">
        <name>pyridoxal 5'-phosphate</name>
        <dbReference type="ChEBI" id="CHEBI:597326"/>
    </cofactor>
</comment>
<evidence type="ECO:0000256" key="2">
    <source>
        <dbReference type="ARBA" id="ARBA00001933"/>
    </source>
</evidence>
<name>A0ABX0W3H7_9RHOB</name>
<dbReference type="Proteomes" id="UP000709466">
    <property type="component" value="Unassembled WGS sequence"/>
</dbReference>
<dbReference type="PANTHER" id="PTHR30511:SF0">
    <property type="entry name" value="ALANINE RACEMASE, CATABOLIC-RELATED"/>
    <property type="match status" value="1"/>
</dbReference>
<dbReference type="NCBIfam" id="TIGR00492">
    <property type="entry name" value="alr"/>
    <property type="match status" value="1"/>
</dbReference>
<evidence type="ECO:0000256" key="3">
    <source>
        <dbReference type="ARBA" id="ARBA00007880"/>
    </source>
</evidence>
<reference evidence="8 9" key="1">
    <citation type="submission" date="2020-03" db="EMBL/GenBank/DDBJ databases">
        <title>Bacterial isolates of synthetic phycosphere.</title>
        <authorList>
            <person name="Fu H."/>
            <person name="Moran M.A."/>
        </authorList>
    </citation>
    <scope>NUCLEOTIDE SEQUENCE [LARGE SCALE GENOMIC DNA]</scope>
    <source>
        <strain evidence="8 9">HF1</strain>
    </source>
</reference>
<evidence type="ECO:0000256" key="5">
    <source>
        <dbReference type="ARBA" id="ARBA00022898"/>
    </source>
</evidence>
<dbReference type="Pfam" id="PF01168">
    <property type="entry name" value="Ala_racemase_N"/>
    <property type="match status" value="1"/>
</dbReference>
<evidence type="ECO:0000256" key="4">
    <source>
        <dbReference type="ARBA" id="ARBA00013089"/>
    </source>
</evidence>
<dbReference type="Pfam" id="PF00842">
    <property type="entry name" value="Ala_racemase_C"/>
    <property type="match status" value="1"/>
</dbReference>
<dbReference type="RefSeq" id="WP_167639322.1">
    <property type="nucleotide sequence ID" value="NZ_JAATOP010000016.1"/>
</dbReference>
<keyword evidence="5" id="KW-0663">Pyridoxal phosphate</keyword>
<dbReference type="Gene3D" id="3.20.20.10">
    <property type="entry name" value="Alanine racemase"/>
    <property type="match status" value="1"/>
</dbReference>
<protein>
    <recommendedName>
        <fullName evidence="4">alanine racemase</fullName>
        <ecNumber evidence="4">5.1.1.1</ecNumber>
    </recommendedName>
</protein>
<keyword evidence="9" id="KW-1185">Reference proteome</keyword>
<dbReference type="InterPro" id="IPR009006">
    <property type="entry name" value="Ala_racemase/Decarboxylase_C"/>
</dbReference>
<dbReference type="SMART" id="SM01005">
    <property type="entry name" value="Ala_racemase_C"/>
    <property type="match status" value="1"/>
</dbReference>
<keyword evidence="6 8" id="KW-0413">Isomerase</keyword>
<comment type="caution">
    <text evidence="8">The sequence shown here is derived from an EMBL/GenBank/DDBJ whole genome shotgun (WGS) entry which is preliminary data.</text>
</comment>
<dbReference type="InterPro" id="IPR000821">
    <property type="entry name" value="Ala_racemase"/>
</dbReference>
<dbReference type="InterPro" id="IPR020622">
    <property type="entry name" value="Ala_racemase_pyridoxalP-BS"/>
</dbReference>
<evidence type="ECO:0000313" key="8">
    <source>
        <dbReference type="EMBL" id="NIY73937.1"/>
    </source>
</evidence>
<dbReference type="SUPFAM" id="SSF51419">
    <property type="entry name" value="PLP-binding barrel"/>
    <property type="match status" value="1"/>
</dbReference>
<organism evidence="8 9">
    <name type="scientific">Marivivens donghaensis</name>
    <dbReference type="NCBI Taxonomy" id="1699413"/>
    <lineage>
        <taxon>Bacteria</taxon>
        <taxon>Pseudomonadati</taxon>
        <taxon>Pseudomonadota</taxon>
        <taxon>Alphaproteobacteria</taxon>
        <taxon>Rhodobacterales</taxon>
        <taxon>Paracoccaceae</taxon>
        <taxon>Marivivens group</taxon>
        <taxon>Marivivens</taxon>
    </lineage>
</organism>
<dbReference type="InterPro" id="IPR001608">
    <property type="entry name" value="Ala_racemase_N"/>
</dbReference>
<dbReference type="EMBL" id="JAATOP010000016">
    <property type="protein sequence ID" value="NIY73937.1"/>
    <property type="molecule type" value="Genomic_DNA"/>
</dbReference>
<comment type="similarity">
    <text evidence="3">Belongs to the alanine racemase family.</text>
</comment>
<gene>
    <name evidence="8" type="primary">alr</name>
    <name evidence="8" type="ORF">HCZ30_16015</name>
</gene>
<dbReference type="PANTHER" id="PTHR30511">
    <property type="entry name" value="ALANINE RACEMASE"/>
    <property type="match status" value="1"/>
</dbReference>
<dbReference type="InterPro" id="IPR029066">
    <property type="entry name" value="PLP-binding_barrel"/>
</dbReference>
<dbReference type="GO" id="GO:0008784">
    <property type="term" value="F:alanine racemase activity"/>
    <property type="evidence" value="ECO:0007669"/>
    <property type="project" value="UniProtKB-EC"/>
</dbReference>
<evidence type="ECO:0000259" key="7">
    <source>
        <dbReference type="SMART" id="SM01005"/>
    </source>
</evidence>
<evidence type="ECO:0000313" key="9">
    <source>
        <dbReference type="Proteomes" id="UP000709466"/>
    </source>
</evidence>
<evidence type="ECO:0000256" key="6">
    <source>
        <dbReference type="ARBA" id="ARBA00023235"/>
    </source>
</evidence>
<comment type="catalytic activity">
    <reaction evidence="1">
        <text>L-alanine = D-alanine</text>
        <dbReference type="Rhea" id="RHEA:20249"/>
        <dbReference type="ChEBI" id="CHEBI:57416"/>
        <dbReference type="ChEBI" id="CHEBI:57972"/>
        <dbReference type="EC" id="5.1.1.1"/>
    </reaction>
</comment>
<proteinExistence type="inferred from homology"/>
<dbReference type="SUPFAM" id="SSF50621">
    <property type="entry name" value="Alanine racemase C-terminal domain-like"/>
    <property type="match status" value="1"/>
</dbReference>
<dbReference type="PROSITE" id="PS00395">
    <property type="entry name" value="ALANINE_RACEMASE"/>
    <property type="match status" value="1"/>
</dbReference>
<dbReference type="PRINTS" id="PR00992">
    <property type="entry name" value="ALARACEMASE"/>
</dbReference>
<evidence type="ECO:0000256" key="1">
    <source>
        <dbReference type="ARBA" id="ARBA00000316"/>
    </source>
</evidence>
<sequence length="366" mass="39664">MTLPPCPSSWCDIHRDRILTNISLALSLLPEGKRMCAVMKADAYGHGISQVVPLVMAHGIDCIGITSNEEARAVREAGFDGTLIRIRAATVSEIAEAQQHRVEEQVSSVEIAAYLAAEQPDTPAHLALNASGMSRDGLEIGSPEGRAECFEIIRLLGAQIVGITTHFPSNAPEDLRASDRLFQEQVRWVFSHSDLDRTRVTVHAGSSLTLISDVPVVGDMFRCGAIFYGILRQDAGFAPTMDLKSRVVSLQHYEAGQTVGYDRAHVLDAPRSIASISIGYANGITRVSQGRGEVLIGGQRAPIVGKISMNTITVDVTGLDVRVGQEVYLFGGRETAITTAQSEAQFGTIMAELYTDWGGRNLRIYR</sequence>